<feature type="region of interest" description="Disordered" evidence="3">
    <location>
        <begin position="637"/>
        <end position="669"/>
    </location>
</feature>
<sequence length="998" mass="109262">MSYRGRMQLQRNRMSLQGELISLVEEYLLHNKHLSYIDLDTMGNAIRGRSFKFNRLNQAAFKDQLKRAYHTYCERSKEFAGEDIILDNTPLTDETLKQMEGYPSESDNDSDCAIEEEVVPSVVEIDKDRGVNQMINLYKPNANTPNSSSKVKVEQQTNNGVIAEPRGNLKHSNGNLQDKKVVLNQDSDDMAGVSTDKMDCVSVGSSTDLSSKSENICKTQSLTKKAASQGQCVEDDSGSDLEIIDEVSMHHPINDQSMRSSINGTAGEISLTQRSTQGALGTENVFSLSPAQIKASSSFVKSKGSVNNTSRTPYSPSPRNGGNVTEPPKNIESANRGIKRKPSSKSGDDVTSAIVDNLSGKKARKEVSVIRETGYKLKDFAGSEKLVEEVCRLLMHLKHPEIYQTLGVTPPRGFLLHGPPGTGKTLLANAIAGELQMPMLKVAGTEMVSGISGESESNIRELFNQALSVAPCIIFIDEIDSVTPKRENVNKEMERRIVAQLLSCIDDLTNKEKGNQVVLIGATNRIEAIDTALRRAGRFDREICLGIPDESSREKILAIICRELKLEKELQLHALARLTPGYVGADLQALVREAAVQAVNRKLVSNSIPSNENELVTAPAEPNTNKMDVDEVEEVPRVELSNGEASKNNSNQTTAEPEKSAPLMDSNNPLRWIKESSPLTSEDLQDLFVRMNDFELALKIVQPSSKREGFATVPDVTWDDIGALGKIRDELEVSILGPVKHAAAFKKLGLTTPAGVLLCGPPGCGKTLLAKAVANEAGINFISVKGPELLNMYVGESERAVRQCFLRARNSSPCVIFFDELDALCPRRSDVADSGSGGRIVNQLLTEMDGMESRQGVFVMGATNRPDIIDPAVLRPGRLDKILFVNLPTSEDRFEILKTITKNGTKPILADDVNLENVATNPDCDNYTGADLAALVREASIAAFRELILHPETEPCSLGDLKVYGRHFTVAFSKTKPSVGKEDRAKYKAMETKYSSIH</sequence>
<feature type="domain" description="AAA+ ATPase" evidence="4">
    <location>
        <begin position="410"/>
        <end position="549"/>
    </location>
</feature>
<dbReference type="SUPFAM" id="SSF52540">
    <property type="entry name" value="P-loop containing nucleoside triphosphate hydrolases"/>
    <property type="match status" value="2"/>
</dbReference>
<feature type="compositionally biased region" description="Polar residues" evidence="3">
    <location>
        <begin position="643"/>
        <end position="655"/>
    </location>
</feature>
<dbReference type="PROSITE" id="PS00674">
    <property type="entry name" value="AAA"/>
    <property type="match status" value="2"/>
</dbReference>
<evidence type="ECO:0000256" key="1">
    <source>
        <dbReference type="ARBA" id="ARBA00022741"/>
    </source>
</evidence>
<keyword evidence="2" id="KW-0067">ATP-binding</keyword>
<dbReference type="Proteomes" id="UP001642540">
    <property type="component" value="Unassembled WGS sequence"/>
</dbReference>
<dbReference type="Gene3D" id="1.10.8.60">
    <property type="match status" value="2"/>
</dbReference>
<dbReference type="PANTHER" id="PTHR23077">
    <property type="entry name" value="AAA-FAMILY ATPASE"/>
    <property type="match status" value="1"/>
</dbReference>
<evidence type="ECO:0000259" key="4">
    <source>
        <dbReference type="SMART" id="SM00382"/>
    </source>
</evidence>
<feature type="domain" description="AAA+ ATPase" evidence="4">
    <location>
        <begin position="752"/>
        <end position="889"/>
    </location>
</feature>
<dbReference type="InterPro" id="IPR003960">
    <property type="entry name" value="ATPase_AAA_CS"/>
</dbReference>
<evidence type="ECO:0000313" key="6">
    <source>
        <dbReference type="Proteomes" id="UP001642540"/>
    </source>
</evidence>
<dbReference type="InterPro" id="IPR003959">
    <property type="entry name" value="ATPase_AAA_core"/>
</dbReference>
<dbReference type="InterPro" id="IPR041569">
    <property type="entry name" value="AAA_lid_3"/>
</dbReference>
<feature type="compositionally biased region" description="Polar residues" evidence="3">
    <location>
        <begin position="297"/>
        <end position="323"/>
    </location>
</feature>
<keyword evidence="1" id="KW-0547">Nucleotide-binding</keyword>
<dbReference type="Gene3D" id="3.40.50.300">
    <property type="entry name" value="P-loop containing nucleotide triphosphate hydrolases"/>
    <property type="match status" value="2"/>
</dbReference>
<organism evidence="5 6">
    <name type="scientific">Orchesella dallaii</name>
    <dbReference type="NCBI Taxonomy" id="48710"/>
    <lineage>
        <taxon>Eukaryota</taxon>
        <taxon>Metazoa</taxon>
        <taxon>Ecdysozoa</taxon>
        <taxon>Arthropoda</taxon>
        <taxon>Hexapoda</taxon>
        <taxon>Collembola</taxon>
        <taxon>Entomobryomorpha</taxon>
        <taxon>Entomobryoidea</taxon>
        <taxon>Orchesellidae</taxon>
        <taxon>Orchesellinae</taxon>
        <taxon>Orchesella</taxon>
    </lineage>
</organism>
<dbReference type="Pfam" id="PF00004">
    <property type="entry name" value="AAA"/>
    <property type="match status" value="2"/>
</dbReference>
<reference evidence="5 6" key="1">
    <citation type="submission" date="2024-08" db="EMBL/GenBank/DDBJ databases">
        <authorList>
            <person name="Cucini C."/>
            <person name="Frati F."/>
        </authorList>
    </citation>
    <scope>NUCLEOTIDE SEQUENCE [LARGE SCALE GENOMIC DNA]</scope>
</reference>
<dbReference type="InterPro" id="IPR003593">
    <property type="entry name" value="AAA+_ATPase"/>
</dbReference>
<keyword evidence="6" id="KW-1185">Reference proteome</keyword>
<dbReference type="SMART" id="SM00382">
    <property type="entry name" value="AAA"/>
    <property type="match status" value="2"/>
</dbReference>
<feature type="region of interest" description="Disordered" evidence="3">
    <location>
        <begin position="297"/>
        <end position="352"/>
    </location>
</feature>
<protein>
    <recommendedName>
        <fullName evidence="4">AAA+ ATPase domain-containing protein</fullName>
    </recommendedName>
</protein>
<evidence type="ECO:0000313" key="5">
    <source>
        <dbReference type="EMBL" id="CAL8101890.1"/>
    </source>
</evidence>
<dbReference type="InterPro" id="IPR027417">
    <property type="entry name" value="P-loop_NTPase"/>
</dbReference>
<dbReference type="PANTHER" id="PTHR23077:SF171">
    <property type="entry name" value="NUCLEAR VALOSIN-CONTAINING PROTEIN-LIKE"/>
    <property type="match status" value="1"/>
</dbReference>
<dbReference type="EMBL" id="CAXLJM020000033">
    <property type="protein sequence ID" value="CAL8101890.1"/>
    <property type="molecule type" value="Genomic_DNA"/>
</dbReference>
<gene>
    <name evidence="5" type="ORF">ODALV1_LOCUS10987</name>
</gene>
<dbReference type="InterPro" id="IPR050168">
    <property type="entry name" value="AAA_ATPase_domain"/>
</dbReference>
<proteinExistence type="predicted"/>
<evidence type="ECO:0000256" key="2">
    <source>
        <dbReference type="ARBA" id="ARBA00022840"/>
    </source>
</evidence>
<accession>A0ABP1QJQ2</accession>
<dbReference type="Pfam" id="PF17862">
    <property type="entry name" value="AAA_lid_3"/>
    <property type="match status" value="2"/>
</dbReference>
<name>A0ABP1QJQ2_9HEXA</name>
<dbReference type="CDD" id="cd19511">
    <property type="entry name" value="RecA-like_CDC48_r2-like"/>
    <property type="match status" value="1"/>
</dbReference>
<evidence type="ECO:0000256" key="3">
    <source>
        <dbReference type="SAM" id="MobiDB-lite"/>
    </source>
</evidence>
<comment type="caution">
    <text evidence="5">The sequence shown here is derived from an EMBL/GenBank/DDBJ whole genome shotgun (WGS) entry which is preliminary data.</text>
</comment>